<keyword evidence="8" id="KW-1185">Reference proteome</keyword>
<reference evidence="7 8" key="1">
    <citation type="submission" date="2016-10" db="EMBL/GenBank/DDBJ databases">
        <authorList>
            <person name="de Groot N.N."/>
        </authorList>
    </citation>
    <scope>NUCLEOTIDE SEQUENCE [LARGE SCALE GENOMIC DNA]</scope>
    <source>
        <strain evidence="7 8">DSM 22789</strain>
    </source>
</reference>
<evidence type="ECO:0000256" key="1">
    <source>
        <dbReference type="ARBA" id="ARBA00023015"/>
    </source>
</evidence>
<dbReference type="CDD" id="cd06170">
    <property type="entry name" value="LuxR_C_like"/>
    <property type="match status" value="1"/>
</dbReference>
<dbReference type="Gene3D" id="1.10.10.10">
    <property type="entry name" value="Winged helix-like DNA-binding domain superfamily/Winged helix DNA-binding domain"/>
    <property type="match status" value="1"/>
</dbReference>
<feature type="transmembrane region" description="Helical" evidence="4">
    <location>
        <begin position="183"/>
        <end position="199"/>
    </location>
</feature>
<evidence type="ECO:0000256" key="2">
    <source>
        <dbReference type="ARBA" id="ARBA00023125"/>
    </source>
</evidence>
<feature type="transmembrane region" description="Helical" evidence="4">
    <location>
        <begin position="249"/>
        <end position="266"/>
    </location>
</feature>
<dbReference type="SMART" id="SM00421">
    <property type="entry name" value="HTH_LUXR"/>
    <property type="match status" value="1"/>
</dbReference>
<dbReference type="InterPro" id="IPR016032">
    <property type="entry name" value="Sig_transdc_resp-reg_C-effctor"/>
</dbReference>
<dbReference type="PANTHER" id="PTHR44688">
    <property type="entry name" value="DNA-BINDING TRANSCRIPTIONAL ACTIVATOR DEVR_DOSR"/>
    <property type="match status" value="1"/>
</dbReference>
<feature type="domain" description="HTH luxR-type" evidence="6">
    <location>
        <begin position="410"/>
        <end position="475"/>
    </location>
</feature>
<dbReference type="PROSITE" id="PS50043">
    <property type="entry name" value="HTH_LUXR_2"/>
    <property type="match status" value="1"/>
</dbReference>
<gene>
    <name evidence="7" type="ORF">SAMN05660206_10270</name>
</gene>
<dbReference type="GO" id="GO:0006355">
    <property type="term" value="P:regulation of DNA-templated transcription"/>
    <property type="evidence" value="ECO:0007669"/>
    <property type="project" value="InterPro"/>
</dbReference>
<dbReference type="EMBL" id="FOZZ01000002">
    <property type="protein sequence ID" value="SFS46294.1"/>
    <property type="molecule type" value="Genomic_DNA"/>
</dbReference>
<sequence length="475" mass="55700">MKYWLRGVCILCLLLYMGGFAEAQSQIFSVDQLRELSFEPIDGSDGLEMAIDRLGNKWVRGYIPLSLLGKSIVFQIPSARIHHYKLFIFQEGRLQQLLPNTFESGDYFKARFPQYRFTAQDSIYYIQLQHNLPGILQVSLYERHAFSSVESSQLLRIGLYYGLALMSVVFNVVFYVIFRDKRFITYCVLLFTTFLSFFYEDGMLYYLTDGRWTMDYLIIWNISITAIVSLMFTYYFLGLERVLRSYIKWYILASVVLLSGALVYTLTDYNWVYHWVSILCFCFALVALYLAIRRFRKDIYARFLVLSFSFVVLTAICYVMYTYVSSSSFASFDIGVFRTVSAIEIIAISFAIIFKVKNLQEENERYRMELDTYLRRLAYQSNGLKDDANEHDIMMLGSPVQRTKEQIGASLRKQYELTEREIDVLHAIWDGLTNKEIAEKLFITLSTTKYHVSNLYLKLDVKNRNQVQVLRDSLK</sequence>
<organism evidence="7 8">
    <name type="scientific">Sphingobacterium wenxiniae</name>
    <dbReference type="NCBI Taxonomy" id="683125"/>
    <lineage>
        <taxon>Bacteria</taxon>
        <taxon>Pseudomonadati</taxon>
        <taxon>Bacteroidota</taxon>
        <taxon>Sphingobacteriia</taxon>
        <taxon>Sphingobacteriales</taxon>
        <taxon>Sphingobacteriaceae</taxon>
        <taxon>Sphingobacterium</taxon>
    </lineage>
</organism>
<name>A0A1I6Q1J4_9SPHI</name>
<feature type="transmembrane region" description="Helical" evidence="4">
    <location>
        <begin position="272"/>
        <end position="291"/>
    </location>
</feature>
<evidence type="ECO:0000313" key="7">
    <source>
        <dbReference type="EMBL" id="SFS46294.1"/>
    </source>
</evidence>
<keyword evidence="3" id="KW-0804">Transcription</keyword>
<keyword evidence="5" id="KW-0732">Signal</keyword>
<keyword evidence="1" id="KW-0805">Transcription regulation</keyword>
<protein>
    <submittedName>
        <fullName evidence="7">Regulatory protein, luxR family</fullName>
    </submittedName>
</protein>
<dbReference type="Proteomes" id="UP000198785">
    <property type="component" value="Unassembled WGS sequence"/>
</dbReference>
<dbReference type="GO" id="GO:0003677">
    <property type="term" value="F:DNA binding"/>
    <property type="evidence" value="ECO:0007669"/>
    <property type="project" value="UniProtKB-KW"/>
</dbReference>
<dbReference type="RefSeq" id="WP_093363637.1">
    <property type="nucleotide sequence ID" value="NZ_FOZZ01000002.1"/>
</dbReference>
<feature type="signal peptide" evidence="5">
    <location>
        <begin position="1"/>
        <end position="23"/>
    </location>
</feature>
<dbReference type="Pfam" id="PF00196">
    <property type="entry name" value="GerE"/>
    <property type="match status" value="1"/>
</dbReference>
<keyword evidence="4" id="KW-1133">Transmembrane helix</keyword>
<feature type="transmembrane region" description="Helical" evidence="4">
    <location>
        <begin position="219"/>
        <end position="237"/>
    </location>
</feature>
<keyword evidence="4" id="KW-0812">Transmembrane</keyword>
<dbReference type="AlphaFoldDB" id="A0A1I6Q1J4"/>
<feature type="transmembrane region" description="Helical" evidence="4">
    <location>
        <begin position="158"/>
        <end position="178"/>
    </location>
</feature>
<evidence type="ECO:0000313" key="8">
    <source>
        <dbReference type="Proteomes" id="UP000198785"/>
    </source>
</evidence>
<feature type="transmembrane region" description="Helical" evidence="4">
    <location>
        <begin position="336"/>
        <end position="356"/>
    </location>
</feature>
<dbReference type="PRINTS" id="PR00038">
    <property type="entry name" value="HTHLUXR"/>
</dbReference>
<evidence type="ECO:0000256" key="3">
    <source>
        <dbReference type="ARBA" id="ARBA00023163"/>
    </source>
</evidence>
<dbReference type="InterPro" id="IPR011623">
    <property type="entry name" value="7TMR_DISM_rcpt_extracell_dom1"/>
</dbReference>
<proteinExistence type="predicted"/>
<evidence type="ECO:0000259" key="6">
    <source>
        <dbReference type="PROSITE" id="PS50043"/>
    </source>
</evidence>
<dbReference type="OrthoDB" id="9807565at2"/>
<dbReference type="STRING" id="683125.SAMN05660206_10270"/>
<dbReference type="InterPro" id="IPR036388">
    <property type="entry name" value="WH-like_DNA-bd_sf"/>
</dbReference>
<dbReference type="PANTHER" id="PTHR44688:SF16">
    <property type="entry name" value="DNA-BINDING TRANSCRIPTIONAL ACTIVATOR DEVR_DOSR"/>
    <property type="match status" value="1"/>
</dbReference>
<dbReference type="InterPro" id="IPR000792">
    <property type="entry name" value="Tscrpt_reg_LuxR_C"/>
</dbReference>
<accession>A0A1I6Q1J4</accession>
<evidence type="ECO:0000256" key="5">
    <source>
        <dbReference type="SAM" id="SignalP"/>
    </source>
</evidence>
<keyword evidence="2" id="KW-0238">DNA-binding</keyword>
<feature type="transmembrane region" description="Helical" evidence="4">
    <location>
        <begin position="303"/>
        <end position="324"/>
    </location>
</feature>
<dbReference type="SUPFAM" id="SSF46894">
    <property type="entry name" value="C-terminal effector domain of the bipartite response regulators"/>
    <property type="match status" value="1"/>
</dbReference>
<feature type="chain" id="PRO_5011601849" evidence="5">
    <location>
        <begin position="24"/>
        <end position="475"/>
    </location>
</feature>
<evidence type="ECO:0000256" key="4">
    <source>
        <dbReference type="SAM" id="Phobius"/>
    </source>
</evidence>
<dbReference type="Pfam" id="PF07695">
    <property type="entry name" value="7TMR-DISM_7TM"/>
    <property type="match status" value="1"/>
</dbReference>
<keyword evidence="4" id="KW-0472">Membrane</keyword>